<accession>A0A1B2LX37</accession>
<dbReference type="RefSeq" id="WP_067552544.1">
    <property type="nucleotide sequence ID" value="NZ_CP016895.1"/>
</dbReference>
<dbReference type="Proteomes" id="UP000093391">
    <property type="component" value="Chromosome"/>
</dbReference>
<dbReference type="OrthoDB" id="1865at2"/>
<name>A0A1B2LX37_9GAMM</name>
<organism evidence="1 2">
    <name type="scientific">Acinetobacter larvae</name>
    <dbReference type="NCBI Taxonomy" id="1789224"/>
    <lineage>
        <taxon>Bacteria</taxon>
        <taxon>Pseudomonadati</taxon>
        <taxon>Pseudomonadota</taxon>
        <taxon>Gammaproteobacteria</taxon>
        <taxon>Moraxellales</taxon>
        <taxon>Moraxellaceae</taxon>
        <taxon>Acinetobacter</taxon>
    </lineage>
</organism>
<evidence type="ECO:0000313" key="1">
    <source>
        <dbReference type="EMBL" id="AOA57459.1"/>
    </source>
</evidence>
<dbReference type="AlphaFoldDB" id="A0A1B2LX37"/>
<gene>
    <name evidence="1" type="ORF">BFG52_03220</name>
</gene>
<reference evidence="1 2" key="1">
    <citation type="submission" date="2016-08" db="EMBL/GenBank/DDBJ databases">
        <authorList>
            <person name="Seilhamer J.J."/>
        </authorList>
    </citation>
    <scope>NUCLEOTIDE SEQUENCE [LARGE SCALE GENOMIC DNA]</scope>
    <source>
        <strain evidence="1 2">BRTC-1</strain>
    </source>
</reference>
<dbReference type="Pfam" id="PF06258">
    <property type="entry name" value="Mito_fiss_Elm1"/>
    <property type="match status" value="1"/>
</dbReference>
<proteinExistence type="predicted"/>
<dbReference type="InterPro" id="IPR009367">
    <property type="entry name" value="Elm1-like"/>
</dbReference>
<dbReference type="KEGG" id="ala:BFG52_03220"/>
<dbReference type="STRING" id="1789224.BFG52_03220"/>
<sequence length="301" mass="33213">MHILSVSDGKAGHRSQALGLIYAMQQQSAGIQYQEVSIDDLSVFKILSARQCIDRIGLVAIPDLIVGVGSHTQLKVWLLAKIFPAAQSVIIMKPNLPLWCFDYVIVPEHDAITASQRVITTLGALNTLSNQQRHQASHLLIALGGPAKRYQWQDQNILEAVEGIICANPKAQIKLTTSRRTPSSILTQLSALQKNYANIEIFPVSQTPQGWLAEQLQHAEAAWVTEDSVSMLYEAMTAGCRVGVIFMPRLRRDRITLAIDKLLKSSAISADYNLEKLPKATDLNEAHRVAALLLKNVSNFT</sequence>
<evidence type="ECO:0000313" key="2">
    <source>
        <dbReference type="Proteomes" id="UP000093391"/>
    </source>
</evidence>
<protein>
    <submittedName>
        <fullName evidence="1">Nucleoside-diphosphate sugar epimerase</fullName>
    </submittedName>
</protein>
<keyword evidence="2" id="KW-1185">Reference proteome</keyword>
<dbReference type="EMBL" id="CP016895">
    <property type="protein sequence ID" value="AOA57459.1"/>
    <property type="molecule type" value="Genomic_DNA"/>
</dbReference>